<dbReference type="GO" id="GO:0005743">
    <property type="term" value="C:mitochondrial inner membrane"/>
    <property type="evidence" value="ECO:0007669"/>
    <property type="project" value="TreeGrafter"/>
</dbReference>
<evidence type="ECO:0000256" key="4">
    <source>
        <dbReference type="ARBA" id="ARBA00022692"/>
    </source>
</evidence>
<dbReference type="CDD" id="cd03249">
    <property type="entry name" value="ABC_MTABC3_MDL1_MDL2"/>
    <property type="match status" value="2"/>
</dbReference>
<feature type="transmembrane region" description="Helical" evidence="10">
    <location>
        <begin position="360"/>
        <end position="378"/>
    </location>
</feature>
<feature type="transmembrane region" description="Helical" evidence="10">
    <location>
        <begin position="799"/>
        <end position="822"/>
    </location>
</feature>
<feature type="domain" description="ABC transporter" evidence="11">
    <location>
        <begin position="424"/>
        <end position="663"/>
    </location>
</feature>
<dbReference type="OrthoDB" id="6500128at2759"/>
<dbReference type="InterPro" id="IPR003439">
    <property type="entry name" value="ABC_transporter-like_ATP-bd"/>
</dbReference>
<comment type="similarity">
    <text evidence="2">Belongs to the ABC transporter superfamily. ABCB family. Multidrug resistance exporter (TC 3.A.1.201) subfamily.</text>
</comment>
<dbReference type="PROSITE" id="PS50893">
    <property type="entry name" value="ABC_TRANSPORTER_2"/>
    <property type="match status" value="2"/>
</dbReference>
<feature type="transmembrane region" description="Helical" evidence="10">
    <location>
        <begin position="877"/>
        <end position="898"/>
    </location>
</feature>
<dbReference type="GO" id="GO:0016887">
    <property type="term" value="F:ATP hydrolysis activity"/>
    <property type="evidence" value="ECO:0007669"/>
    <property type="project" value="InterPro"/>
</dbReference>
<dbReference type="InterPro" id="IPR039421">
    <property type="entry name" value="Type_1_exporter"/>
</dbReference>
<dbReference type="FunFam" id="3.40.50.300:FF:000251">
    <property type="entry name" value="ABC transporter B family member 19"/>
    <property type="match status" value="1"/>
</dbReference>
<dbReference type="OMA" id="FMAFEIC"/>
<name>A0A1X2H300_SYNRA</name>
<feature type="domain" description="ABC transporter" evidence="11">
    <location>
        <begin position="1079"/>
        <end position="1321"/>
    </location>
</feature>
<dbReference type="GO" id="GO:0015421">
    <property type="term" value="F:ABC-type oligopeptide transporter activity"/>
    <property type="evidence" value="ECO:0007669"/>
    <property type="project" value="TreeGrafter"/>
</dbReference>
<evidence type="ECO:0000313" key="13">
    <source>
        <dbReference type="EMBL" id="ORY92165.1"/>
    </source>
</evidence>
<keyword evidence="5" id="KW-0547">Nucleotide-binding</keyword>
<dbReference type="PROSITE" id="PS00211">
    <property type="entry name" value="ABC_TRANSPORTER_1"/>
    <property type="match status" value="2"/>
</dbReference>
<feature type="transmembrane region" description="Helical" evidence="10">
    <location>
        <begin position="99"/>
        <end position="126"/>
    </location>
</feature>
<dbReference type="CDD" id="cd18578">
    <property type="entry name" value="ABC_6TM_Pgp_ABCB1_D2_like"/>
    <property type="match status" value="1"/>
</dbReference>
<evidence type="ECO:0000259" key="12">
    <source>
        <dbReference type="PROSITE" id="PS50929"/>
    </source>
</evidence>
<dbReference type="EMBL" id="MCGN01000010">
    <property type="protein sequence ID" value="ORY92165.1"/>
    <property type="molecule type" value="Genomic_DNA"/>
</dbReference>
<keyword evidence="8 10" id="KW-0472">Membrane</keyword>
<dbReference type="CDD" id="cd18577">
    <property type="entry name" value="ABC_6TM_Pgp_ABCB1_D1_like"/>
    <property type="match status" value="1"/>
</dbReference>
<dbReference type="Pfam" id="PF00664">
    <property type="entry name" value="ABC_membrane"/>
    <property type="match status" value="2"/>
</dbReference>
<feature type="compositionally biased region" description="Polar residues" evidence="9">
    <location>
        <begin position="49"/>
        <end position="60"/>
    </location>
</feature>
<feature type="transmembrane region" description="Helical" evidence="10">
    <location>
        <begin position="329"/>
        <end position="348"/>
    </location>
</feature>
<feature type="compositionally biased region" description="Polar residues" evidence="9">
    <location>
        <begin position="16"/>
        <end position="29"/>
    </location>
</feature>
<evidence type="ECO:0000256" key="2">
    <source>
        <dbReference type="ARBA" id="ARBA00007577"/>
    </source>
</evidence>
<keyword evidence="3" id="KW-0813">Transport</keyword>
<gene>
    <name evidence="13" type="ORF">BCR43DRAFT_479297</name>
</gene>
<evidence type="ECO:0000256" key="9">
    <source>
        <dbReference type="SAM" id="MobiDB-lite"/>
    </source>
</evidence>
<dbReference type="InterPro" id="IPR011527">
    <property type="entry name" value="ABC1_TM_dom"/>
</dbReference>
<protein>
    <submittedName>
        <fullName evidence="13">Putative ABC transporter protein</fullName>
    </submittedName>
</protein>
<dbReference type="FunFam" id="3.40.50.300:FF:000205">
    <property type="entry name" value="ABC transporter B family member 4"/>
    <property type="match status" value="1"/>
</dbReference>
<evidence type="ECO:0000256" key="10">
    <source>
        <dbReference type="SAM" id="Phobius"/>
    </source>
</evidence>
<feature type="transmembrane region" description="Helical" evidence="10">
    <location>
        <begin position="222"/>
        <end position="241"/>
    </location>
</feature>
<evidence type="ECO:0000256" key="6">
    <source>
        <dbReference type="ARBA" id="ARBA00022840"/>
    </source>
</evidence>
<keyword evidence="14" id="KW-1185">Reference proteome</keyword>
<evidence type="ECO:0000259" key="11">
    <source>
        <dbReference type="PROSITE" id="PS50893"/>
    </source>
</evidence>
<organism evidence="13 14">
    <name type="scientific">Syncephalastrum racemosum</name>
    <name type="common">Filamentous fungus</name>
    <dbReference type="NCBI Taxonomy" id="13706"/>
    <lineage>
        <taxon>Eukaryota</taxon>
        <taxon>Fungi</taxon>
        <taxon>Fungi incertae sedis</taxon>
        <taxon>Mucoromycota</taxon>
        <taxon>Mucoromycotina</taxon>
        <taxon>Mucoromycetes</taxon>
        <taxon>Mucorales</taxon>
        <taxon>Syncephalastraceae</taxon>
        <taxon>Syncephalastrum</taxon>
    </lineage>
</organism>
<keyword evidence="6" id="KW-0067">ATP-binding</keyword>
<feature type="domain" description="ABC transmembrane type-1" evidence="12">
    <location>
        <begin position="753"/>
        <end position="1045"/>
    </location>
</feature>
<dbReference type="PANTHER" id="PTHR43394">
    <property type="entry name" value="ATP-DEPENDENT PERMEASE MDL1, MITOCHONDRIAL"/>
    <property type="match status" value="1"/>
</dbReference>
<feature type="domain" description="ABC transmembrane type-1" evidence="12">
    <location>
        <begin position="102"/>
        <end position="389"/>
    </location>
</feature>
<dbReference type="STRING" id="13706.A0A1X2H300"/>
<sequence length="1327" mass="146954">MNKEEPAPEPASDAPNTLSTLAKVSTQQGEDIGDLKASAIEDDLESNNEKNAATTITNSSQEEEDNDKKDKKKKKGKAEKPPAVSVYQLFRFHIAHERLMLIAATIGSIYTGAIMPVSIIIFGQFISNLTGNLTDANVLLEATRPVILILVYLGTSVFFAAYMANSFWILTGENATRRIRSLYLHSILRQDLGWFDKAGEGSLTTRLAADTQTIEDGISEKMGLLIMCLAQFVSGYVIAFVKGWKMALVMLATVPLMLGTGILMGKYIKKFTLKVQDSYADAGSIAEQVFAGLRTVYSFSLQERFAARFEKELVKAEAVGIKRGMVQGAGFAVFMFVMFATYSLAFWFGSRLVRWGEMDGSQVLVVFFGMMMGSMALLQLPPNLVAVSSAMGAAYRIYNTIDRIPEIDVDGTQGVKPEKLTGDIEFKNIAFHYPTRPDIPILKDLSLKIHPGMTVAFVGSSGSGKSTSIQLVQRFYDPIRGQVLLDGRDIKTLDVKWLRQNIGVVSQEPVLFNMTIRQNLLMGVADPEKITQQEIEEACKRANCHTFICQLPDGYDTMVGEHGGMLSGGQKQRVAIARAILKNPTILLLDEATSALDTQSERLVQHALDEASKDRTTIVIAHRLSTIRDADLIVVMSQGDLVERGTHAELIKQGGVYADLVKKQEIATEQEKQEGVDDDVAPEDLETAELRQMDTKDSSVINMKRRRSSAASGPDAFELKLRREKELKESLKKSKAPISKVLRHMRPEWRYMFFGTLGAILAGAVFPIYGFTFSQVIVILTDPTKKAEIDVGGIDGTNLYAFVFTMIAIAAFLGYGAQNYFFELAGERYTKRLRGQLLRAYMRQEVGFFDQEDNNLGALTTKLAVDAKNVNELVTKVWGDFLQVIVTCITGLVIAFVYSWLLTLIILCMSPFIVIAAGSESRIRQGFADNTKRANAQSGEVAGEAIKEIRTVAALNKQEYFETRYYKATEYSHKLARRKAFLASVGYAMFRAITMYTQALAFYAGVRLIQDNWIDFQQMFTAMMAVMVTANNVGRGSVFTSTYVKAKFSAISTFEVLEREPLIDPDLEGIEVDRVEGSAQFQDINFAYPARPDHPIFKGKFNLDIAPNQSVALVGPSGCGKSTTIGMLLRWYDPQSGTVRLDNHSVPSYDLHNLRRHIAWVGQEPVLFDMSIGENIRYGLPDDVEVTQEMVEEAAKAANIHAFIEGLSDGYDTRVGDKGSQLSGGQKQRIAIARAWIRKPKVLLLDEATSALDSESEKTVQAALDNVISEGGRTTITIAHRLSTIQNADLICVVKHGKIIEHGTHWELLKLNGVYADLVRQQSLTVL</sequence>
<evidence type="ECO:0000256" key="1">
    <source>
        <dbReference type="ARBA" id="ARBA00004141"/>
    </source>
</evidence>
<dbReference type="InterPro" id="IPR027417">
    <property type="entry name" value="P-loop_NTPase"/>
</dbReference>
<feature type="transmembrane region" description="Helical" evidence="10">
    <location>
        <begin position="751"/>
        <end position="779"/>
    </location>
</feature>
<evidence type="ECO:0000256" key="5">
    <source>
        <dbReference type="ARBA" id="ARBA00022741"/>
    </source>
</evidence>
<evidence type="ECO:0000256" key="3">
    <source>
        <dbReference type="ARBA" id="ARBA00022448"/>
    </source>
</evidence>
<comment type="subcellular location">
    <subcellularLocation>
        <location evidence="1">Membrane</location>
        <topology evidence="1">Multi-pass membrane protein</topology>
    </subcellularLocation>
</comment>
<dbReference type="InterPro" id="IPR036640">
    <property type="entry name" value="ABC1_TM_sf"/>
</dbReference>
<dbReference type="InterPro" id="IPR003593">
    <property type="entry name" value="AAA+_ATPase"/>
</dbReference>
<dbReference type="Pfam" id="PF00005">
    <property type="entry name" value="ABC_tran"/>
    <property type="match status" value="2"/>
</dbReference>
<evidence type="ECO:0000313" key="14">
    <source>
        <dbReference type="Proteomes" id="UP000242180"/>
    </source>
</evidence>
<proteinExistence type="inferred from homology"/>
<keyword evidence="7 10" id="KW-1133">Transmembrane helix</keyword>
<dbReference type="GO" id="GO:0005524">
    <property type="term" value="F:ATP binding"/>
    <property type="evidence" value="ECO:0007669"/>
    <property type="project" value="UniProtKB-KW"/>
</dbReference>
<dbReference type="InParanoid" id="A0A1X2H300"/>
<reference evidence="13 14" key="1">
    <citation type="submission" date="2016-07" db="EMBL/GenBank/DDBJ databases">
        <title>Pervasive Adenine N6-methylation of Active Genes in Fungi.</title>
        <authorList>
            <consortium name="DOE Joint Genome Institute"/>
            <person name="Mondo S.J."/>
            <person name="Dannebaum R.O."/>
            <person name="Kuo R.C."/>
            <person name="Labutti K."/>
            <person name="Haridas S."/>
            <person name="Kuo A."/>
            <person name="Salamov A."/>
            <person name="Ahrendt S.R."/>
            <person name="Lipzen A."/>
            <person name="Sullivan W."/>
            <person name="Andreopoulos W.B."/>
            <person name="Clum A."/>
            <person name="Lindquist E."/>
            <person name="Daum C."/>
            <person name="Ramamoorthy G.K."/>
            <person name="Gryganskyi A."/>
            <person name="Culley D."/>
            <person name="Magnuson J.K."/>
            <person name="James T.Y."/>
            <person name="O'Malley M.A."/>
            <person name="Stajich J.E."/>
            <person name="Spatafora J.W."/>
            <person name="Visel A."/>
            <person name="Grigoriev I.V."/>
        </authorList>
    </citation>
    <scope>NUCLEOTIDE SEQUENCE [LARGE SCALE GENOMIC DNA]</scope>
    <source>
        <strain evidence="13 14">NRRL 2496</strain>
    </source>
</reference>
<dbReference type="InterPro" id="IPR017871">
    <property type="entry name" value="ABC_transporter-like_CS"/>
</dbReference>
<keyword evidence="4 10" id="KW-0812">Transmembrane</keyword>
<feature type="transmembrane region" description="Helical" evidence="10">
    <location>
        <begin position="247"/>
        <end position="268"/>
    </location>
</feature>
<dbReference type="Proteomes" id="UP000242180">
    <property type="component" value="Unassembled WGS sequence"/>
</dbReference>
<feature type="region of interest" description="Disordered" evidence="9">
    <location>
        <begin position="1"/>
        <end position="79"/>
    </location>
</feature>
<dbReference type="Gene3D" id="3.40.50.300">
    <property type="entry name" value="P-loop containing nucleotide triphosphate hydrolases"/>
    <property type="match status" value="2"/>
</dbReference>
<dbReference type="PANTHER" id="PTHR43394:SF27">
    <property type="entry name" value="ATP-DEPENDENT TRANSLOCASE ABCB1-LIKE"/>
    <property type="match status" value="1"/>
</dbReference>
<dbReference type="GO" id="GO:0090374">
    <property type="term" value="P:oligopeptide export from mitochondrion"/>
    <property type="evidence" value="ECO:0007669"/>
    <property type="project" value="TreeGrafter"/>
</dbReference>
<evidence type="ECO:0000256" key="7">
    <source>
        <dbReference type="ARBA" id="ARBA00022989"/>
    </source>
</evidence>
<evidence type="ECO:0000256" key="8">
    <source>
        <dbReference type="ARBA" id="ARBA00023136"/>
    </source>
</evidence>
<dbReference type="PROSITE" id="PS50929">
    <property type="entry name" value="ABC_TM1F"/>
    <property type="match status" value="2"/>
</dbReference>
<dbReference type="SUPFAM" id="SSF52540">
    <property type="entry name" value="P-loop containing nucleoside triphosphate hydrolases"/>
    <property type="match status" value="2"/>
</dbReference>
<dbReference type="Gene3D" id="1.20.1560.10">
    <property type="entry name" value="ABC transporter type 1, transmembrane domain"/>
    <property type="match status" value="2"/>
</dbReference>
<accession>A0A1X2H300</accession>
<comment type="caution">
    <text evidence="13">The sequence shown here is derived from an EMBL/GenBank/DDBJ whole genome shotgun (WGS) entry which is preliminary data.</text>
</comment>
<dbReference type="SMART" id="SM00382">
    <property type="entry name" value="AAA"/>
    <property type="match status" value="2"/>
</dbReference>
<dbReference type="FunCoup" id="A0A1X2H300">
    <property type="interactions" value="19"/>
</dbReference>
<dbReference type="SUPFAM" id="SSF90123">
    <property type="entry name" value="ABC transporter transmembrane region"/>
    <property type="match status" value="2"/>
</dbReference>
<feature type="transmembrane region" description="Helical" evidence="10">
    <location>
        <begin position="146"/>
        <end position="170"/>
    </location>
</feature>